<gene>
    <name evidence="1" type="ORF">ERS008198_00925</name>
</gene>
<evidence type="ECO:0000313" key="2">
    <source>
        <dbReference type="Proteomes" id="UP000041314"/>
    </source>
</evidence>
<dbReference type="AlphaFoldDB" id="A0A655BTJ9"/>
<name>A0A655BTJ9_SALET</name>
<dbReference type="EMBL" id="CQPA01000004">
    <property type="protein sequence ID" value="CNT75274.1"/>
    <property type="molecule type" value="Genomic_DNA"/>
</dbReference>
<reference evidence="1 2" key="1">
    <citation type="submission" date="2015-03" db="EMBL/GenBank/DDBJ databases">
        <authorList>
            <consortium name="Pathogen Informatics"/>
        </authorList>
    </citation>
    <scope>NUCLEOTIDE SEQUENCE [LARGE SCALE GENOMIC DNA]</scope>
    <source>
        <strain evidence="1 2">A1104</strain>
    </source>
</reference>
<organism evidence="1 2">
    <name type="scientific">Salmonella enterica subsp. enterica serovar Bovismorbificans</name>
    <dbReference type="NCBI Taxonomy" id="58097"/>
    <lineage>
        <taxon>Bacteria</taxon>
        <taxon>Pseudomonadati</taxon>
        <taxon>Pseudomonadota</taxon>
        <taxon>Gammaproteobacteria</taxon>
        <taxon>Enterobacterales</taxon>
        <taxon>Enterobacteriaceae</taxon>
        <taxon>Salmonella</taxon>
    </lineage>
</organism>
<proteinExistence type="predicted"/>
<evidence type="ECO:0000313" key="1">
    <source>
        <dbReference type="EMBL" id="CNT75274.1"/>
    </source>
</evidence>
<protein>
    <submittedName>
        <fullName evidence="1">Uncharacterized protein</fullName>
    </submittedName>
</protein>
<sequence>MIRNPYSCGPGLDSNFSILRRLNAFYDNRQTGNTMYIGNILRRKGLFSLRVNFTYPCPFAGF</sequence>
<dbReference type="Proteomes" id="UP000041314">
    <property type="component" value="Unassembled WGS sequence"/>
</dbReference>
<accession>A0A655BTJ9</accession>